<feature type="signal peptide" evidence="12">
    <location>
        <begin position="1"/>
        <end position="24"/>
    </location>
</feature>
<evidence type="ECO:0000256" key="1">
    <source>
        <dbReference type="ARBA" id="ARBA00004191"/>
    </source>
</evidence>
<evidence type="ECO:0000256" key="2">
    <source>
        <dbReference type="ARBA" id="ARBA00005184"/>
    </source>
</evidence>
<accession>A0AAV2CDK4</accession>
<dbReference type="GO" id="GO:0045490">
    <property type="term" value="P:pectin catabolic process"/>
    <property type="evidence" value="ECO:0007669"/>
    <property type="project" value="UniProtKB-UniRule"/>
</dbReference>
<evidence type="ECO:0000259" key="13">
    <source>
        <dbReference type="Pfam" id="PF01095"/>
    </source>
</evidence>
<keyword evidence="12" id="KW-0732">Signal</keyword>
<comment type="similarity">
    <text evidence="3">Belongs to the pectinesterase family.</text>
</comment>
<protein>
    <recommendedName>
        <fullName evidence="4 12">Pectinesterase</fullName>
        <ecNumber evidence="4 12">3.1.1.11</ecNumber>
    </recommendedName>
</protein>
<evidence type="ECO:0000256" key="10">
    <source>
        <dbReference type="ARBA" id="ARBA00057335"/>
    </source>
</evidence>
<dbReference type="Gene3D" id="2.160.20.10">
    <property type="entry name" value="Single-stranded right-handed beta-helix, Pectin lyase-like"/>
    <property type="match status" value="1"/>
</dbReference>
<dbReference type="InterPro" id="IPR012334">
    <property type="entry name" value="Pectin_lyas_fold"/>
</dbReference>
<name>A0AAV2CDK4_9ROSI</name>
<dbReference type="SUPFAM" id="SSF51126">
    <property type="entry name" value="Pectin lyase-like"/>
    <property type="match status" value="1"/>
</dbReference>
<dbReference type="PANTHER" id="PTHR31321:SF76">
    <property type="entry name" value="PECTINESTERASE 10-RELATED"/>
    <property type="match status" value="1"/>
</dbReference>
<dbReference type="FunFam" id="2.160.20.10:FF:000013">
    <property type="entry name" value="Pectinesterase"/>
    <property type="match status" value="1"/>
</dbReference>
<evidence type="ECO:0000256" key="12">
    <source>
        <dbReference type="RuleBase" id="RU000589"/>
    </source>
</evidence>
<sequence>MVRYSAPLLLSCLCLSLLLGSSESQPRWYSNHKHYYYRGSRATHLGFPRGSQVRRSYWQNDVGLIMTASGAAATLPYRTAVVDQSGHGDFKTVQSAIDSVPSNNTNWVSIQINAGTYREKVVIPKEKPFIILKGRGRRRTKIVWDDHTSIECPTFMSLADNIIVKGLGFVNSYNYGGSSDNELLPAVAAEVSGDKTSFYGCGFSGVQDTLWDNAGRHYFKRCTIEGAVDFIFGNAQSIYEECAIRVVKGGFITAQARETADSPSGFVFKGCTVSGVGLSYLGRPWRPYARVLFFKSNFSQVVDPRGWDPWNLSDQNGVIYAEYGNFGPGADTSNRVSWEKKLSVDVWEKMTSMSFINEDGWLERQPY</sequence>
<keyword evidence="8" id="KW-0325">Glycoprotein</keyword>
<dbReference type="Pfam" id="PF01095">
    <property type="entry name" value="Pectinesterase"/>
    <property type="match status" value="1"/>
</dbReference>
<comment type="subcellular location">
    <subcellularLocation>
        <location evidence="1">Secreted</location>
        <location evidence="1">Cell wall</location>
    </subcellularLocation>
</comment>
<proteinExistence type="inferred from homology"/>
<dbReference type="EMBL" id="OZ034813">
    <property type="protein sequence ID" value="CAL1354472.1"/>
    <property type="molecule type" value="Genomic_DNA"/>
</dbReference>
<evidence type="ECO:0000256" key="7">
    <source>
        <dbReference type="ARBA" id="ARBA00023085"/>
    </source>
</evidence>
<evidence type="ECO:0000256" key="9">
    <source>
        <dbReference type="ARBA" id="ARBA00047928"/>
    </source>
</evidence>
<evidence type="ECO:0000256" key="4">
    <source>
        <dbReference type="ARBA" id="ARBA00013229"/>
    </source>
</evidence>
<organism evidence="14 15">
    <name type="scientific">Linum trigynum</name>
    <dbReference type="NCBI Taxonomy" id="586398"/>
    <lineage>
        <taxon>Eukaryota</taxon>
        <taxon>Viridiplantae</taxon>
        <taxon>Streptophyta</taxon>
        <taxon>Embryophyta</taxon>
        <taxon>Tracheophyta</taxon>
        <taxon>Spermatophyta</taxon>
        <taxon>Magnoliopsida</taxon>
        <taxon>eudicotyledons</taxon>
        <taxon>Gunneridae</taxon>
        <taxon>Pentapetalae</taxon>
        <taxon>rosids</taxon>
        <taxon>fabids</taxon>
        <taxon>Malpighiales</taxon>
        <taxon>Linaceae</taxon>
        <taxon>Linum</taxon>
    </lineage>
</organism>
<feature type="chain" id="PRO_5043090810" description="Pectinesterase" evidence="12">
    <location>
        <begin position="25"/>
        <end position="367"/>
    </location>
</feature>
<feature type="domain" description="Pectinesterase catalytic" evidence="13">
    <location>
        <begin position="80"/>
        <end position="357"/>
    </location>
</feature>
<comment type="catalytic activity">
    <reaction evidence="9 12">
        <text>[(1-&gt;4)-alpha-D-galacturonosyl methyl ester](n) + n H2O = [(1-&gt;4)-alpha-D-galacturonosyl](n) + n methanol + n H(+)</text>
        <dbReference type="Rhea" id="RHEA:22380"/>
        <dbReference type="Rhea" id="RHEA-COMP:14570"/>
        <dbReference type="Rhea" id="RHEA-COMP:14573"/>
        <dbReference type="ChEBI" id="CHEBI:15377"/>
        <dbReference type="ChEBI" id="CHEBI:15378"/>
        <dbReference type="ChEBI" id="CHEBI:17790"/>
        <dbReference type="ChEBI" id="CHEBI:140522"/>
        <dbReference type="ChEBI" id="CHEBI:140523"/>
        <dbReference type="EC" id="3.1.1.11"/>
    </reaction>
</comment>
<evidence type="ECO:0000256" key="8">
    <source>
        <dbReference type="ARBA" id="ARBA00023180"/>
    </source>
</evidence>
<evidence type="ECO:0000256" key="5">
    <source>
        <dbReference type="ARBA" id="ARBA00022512"/>
    </source>
</evidence>
<dbReference type="InterPro" id="IPR011050">
    <property type="entry name" value="Pectin_lyase_fold/virulence"/>
</dbReference>
<comment type="function">
    <text evidence="10">Acts in the modification of cell walls via demethylesterification of cell wall pectin.</text>
</comment>
<evidence type="ECO:0000256" key="11">
    <source>
        <dbReference type="PROSITE-ProRule" id="PRU10040"/>
    </source>
</evidence>
<dbReference type="GO" id="GO:0030599">
    <property type="term" value="F:pectinesterase activity"/>
    <property type="evidence" value="ECO:0007669"/>
    <property type="project" value="UniProtKB-UniRule"/>
</dbReference>
<keyword evidence="5" id="KW-0134">Cell wall</keyword>
<dbReference type="PANTHER" id="PTHR31321">
    <property type="entry name" value="ACYL-COA THIOESTER HYDROLASE YBHC-RELATED"/>
    <property type="match status" value="1"/>
</dbReference>
<dbReference type="Proteomes" id="UP001497516">
    <property type="component" value="Chromosome 1"/>
</dbReference>
<keyword evidence="6 12" id="KW-0378">Hydrolase</keyword>
<dbReference type="EC" id="3.1.1.11" evidence="4 12"/>
<evidence type="ECO:0000256" key="6">
    <source>
        <dbReference type="ARBA" id="ARBA00022801"/>
    </source>
</evidence>
<dbReference type="InterPro" id="IPR033131">
    <property type="entry name" value="Pectinesterase_Asp_AS"/>
</dbReference>
<comment type="pathway">
    <text evidence="2 12">Glycan metabolism; pectin degradation; 2-dehydro-3-deoxy-D-gluconate from pectin: step 1/5.</text>
</comment>
<dbReference type="GO" id="GO:0042545">
    <property type="term" value="P:cell wall modification"/>
    <property type="evidence" value="ECO:0007669"/>
    <property type="project" value="UniProtKB-UniRule"/>
</dbReference>
<feature type="active site" evidence="11">
    <location>
        <position position="229"/>
    </location>
</feature>
<keyword evidence="15" id="KW-1185">Reference proteome</keyword>
<keyword evidence="7 12" id="KW-0063">Aspartyl esterase</keyword>
<dbReference type="PROSITE" id="PS00503">
    <property type="entry name" value="PECTINESTERASE_2"/>
    <property type="match status" value="1"/>
</dbReference>
<evidence type="ECO:0000313" key="14">
    <source>
        <dbReference type="EMBL" id="CAL1354472.1"/>
    </source>
</evidence>
<evidence type="ECO:0000256" key="3">
    <source>
        <dbReference type="ARBA" id="ARBA00008891"/>
    </source>
</evidence>
<evidence type="ECO:0000313" key="15">
    <source>
        <dbReference type="Proteomes" id="UP001497516"/>
    </source>
</evidence>
<dbReference type="AlphaFoldDB" id="A0AAV2CDK4"/>
<dbReference type="InterPro" id="IPR000070">
    <property type="entry name" value="Pectinesterase_cat"/>
</dbReference>
<reference evidence="14 15" key="1">
    <citation type="submission" date="2024-04" db="EMBL/GenBank/DDBJ databases">
        <authorList>
            <person name="Fracassetti M."/>
        </authorList>
    </citation>
    <scope>NUCLEOTIDE SEQUENCE [LARGE SCALE GENOMIC DNA]</scope>
</reference>
<keyword evidence="5" id="KW-0964">Secreted</keyword>
<gene>
    <name evidence="14" type="ORF">LTRI10_LOCUS2280</name>
</gene>